<dbReference type="HOGENOM" id="CLU_1138370_0_0_1"/>
<accession>A0A0C3SAF8</accession>
<protein>
    <submittedName>
        <fullName evidence="2">Uncharacterized protein</fullName>
    </submittedName>
</protein>
<gene>
    <name evidence="2" type="ORF">PHLGIDRAFT_127878</name>
</gene>
<dbReference type="PRINTS" id="PR01217">
    <property type="entry name" value="PRICHEXTENSN"/>
</dbReference>
<name>A0A0C3SAF8_PHLG1</name>
<evidence type="ECO:0000313" key="3">
    <source>
        <dbReference type="Proteomes" id="UP000053257"/>
    </source>
</evidence>
<keyword evidence="3" id="KW-1185">Reference proteome</keyword>
<feature type="region of interest" description="Disordered" evidence="1">
    <location>
        <begin position="1"/>
        <end position="229"/>
    </location>
</feature>
<sequence>MWIDGDEFSVRKNGVPFAGQPAAPTARHAPQQPPLPAPFAAAKPPTTNSGPSPHKPGLRAAPRRARSPPALHPTIPARNTRRPLHPLADVIAARGHREASASPHTLSHRASPFRSLRRHERMRPCPSVAAARAPRRTPHSRHPCARSLPSPAAPLPKPLCPNSPRFRGSVPTQSTRASAPFPPAPFISVDSGSRGSHPRTPYDEPSPSAPSPRSAPPSPHHRPSPHTPLTCSLLCSPGPCAVVI</sequence>
<dbReference type="AlphaFoldDB" id="A0A0C3SAF8"/>
<feature type="compositionally biased region" description="Pro residues" evidence="1">
    <location>
        <begin position="207"/>
        <end position="218"/>
    </location>
</feature>
<dbReference type="Proteomes" id="UP000053257">
    <property type="component" value="Unassembled WGS sequence"/>
</dbReference>
<feature type="compositionally biased region" description="Basic residues" evidence="1">
    <location>
        <begin position="133"/>
        <end position="144"/>
    </location>
</feature>
<evidence type="ECO:0000256" key="1">
    <source>
        <dbReference type="SAM" id="MobiDB-lite"/>
    </source>
</evidence>
<reference evidence="2 3" key="1">
    <citation type="journal article" date="2014" name="PLoS Genet.">
        <title>Analysis of the Phlebiopsis gigantea genome, transcriptome and secretome provides insight into its pioneer colonization strategies of wood.</title>
        <authorList>
            <person name="Hori C."/>
            <person name="Ishida T."/>
            <person name="Igarashi K."/>
            <person name="Samejima M."/>
            <person name="Suzuki H."/>
            <person name="Master E."/>
            <person name="Ferreira P."/>
            <person name="Ruiz-Duenas F.J."/>
            <person name="Held B."/>
            <person name="Canessa P."/>
            <person name="Larrondo L.F."/>
            <person name="Schmoll M."/>
            <person name="Druzhinina I.S."/>
            <person name="Kubicek C.P."/>
            <person name="Gaskell J.A."/>
            <person name="Kersten P."/>
            <person name="St John F."/>
            <person name="Glasner J."/>
            <person name="Sabat G."/>
            <person name="Splinter BonDurant S."/>
            <person name="Syed K."/>
            <person name="Yadav J."/>
            <person name="Mgbeahuruike A.C."/>
            <person name="Kovalchuk A."/>
            <person name="Asiegbu F.O."/>
            <person name="Lackner G."/>
            <person name="Hoffmeister D."/>
            <person name="Rencoret J."/>
            <person name="Gutierrez A."/>
            <person name="Sun H."/>
            <person name="Lindquist E."/>
            <person name="Barry K."/>
            <person name="Riley R."/>
            <person name="Grigoriev I.V."/>
            <person name="Henrissat B."/>
            <person name="Kues U."/>
            <person name="Berka R.M."/>
            <person name="Martinez A.T."/>
            <person name="Covert S.F."/>
            <person name="Blanchette R.A."/>
            <person name="Cullen D."/>
        </authorList>
    </citation>
    <scope>NUCLEOTIDE SEQUENCE [LARGE SCALE GENOMIC DNA]</scope>
    <source>
        <strain evidence="2 3">11061_1 CR5-6</strain>
    </source>
</reference>
<dbReference type="EMBL" id="KN840505">
    <property type="protein sequence ID" value="KIP07000.1"/>
    <property type="molecule type" value="Genomic_DNA"/>
</dbReference>
<feature type="compositionally biased region" description="Pro residues" evidence="1">
    <location>
        <begin position="151"/>
        <end position="161"/>
    </location>
</feature>
<evidence type="ECO:0000313" key="2">
    <source>
        <dbReference type="EMBL" id="KIP07000.1"/>
    </source>
</evidence>
<proteinExistence type="predicted"/>
<organism evidence="2 3">
    <name type="scientific">Phlebiopsis gigantea (strain 11061_1 CR5-6)</name>
    <name type="common">White-rot fungus</name>
    <name type="synonym">Peniophora gigantea</name>
    <dbReference type="NCBI Taxonomy" id="745531"/>
    <lineage>
        <taxon>Eukaryota</taxon>
        <taxon>Fungi</taxon>
        <taxon>Dikarya</taxon>
        <taxon>Basidiomycota</taxon>
        <taxon>Agaricomycotina</taxon>
        <taxon>Agaricomycetes</taxon>
        <taxon>Polyporales</taxon>
        <taxon>Phanerochaetaceae</taxon>
        <taxon>Phlebiopsis</taxon>
    </lineage>
</organism>